<feature type="domain" description="X8" evidence="4">
    <location>
        <begin position="102"/>
        <end position="186"/>
    </location>
</feature>
<evidence type="ECO:0000313" key="6">
    <source>
        <dbReference type="Proteomes" id="UP000593562"/>
    </source>
</evidence>
<proteinExistence type="predicted"/>
<dbReference type="PANTHER" id="PTHR31044:SF130">
    <property type="entry name" value="CARBOHYDRATE-BINDING X8 DOMAIN SUPERFAMILY PROTEIN"/>
    <property type="match status" value="1"/>
</dbReference>
<dbReference type="GO" id="GO:0005886">
    <property type="term" value="C:plasma membrane"/>
    <property type="evidence" value="ECO:0007669"/>
    <property type="project" value="UniProtKB-SubCell"/>
</dbReference>
<evidence type="ECO:0000259" key="4">
    <source>
        <dbReference type="SMART" id="SM00768"/>
    </source>
</evidence>
<comment type="subcellular location">
    <subcellularLocation>
        <location evidence="1">Cell membrane</location>
        <topology evidence="1">Lipid-anchor</topology>
        <topology evidence="1">GPI-anchor</topology>
    </subcellularLocation>
</comment>
<dbReference type="Pfam" id="PF07983">
    <property type="entry name" value="X8"/>
    <property type="match status" value="2"/>
</dbReference>
<dbReference type="EMBL" id="JAAARO010000014">
    <property type="protein sequence ID" value="KAF5736310.1"/>
    <property type="molecule type" value="Genomic_DNA"/>
</dbReference>
<dbReference type="GO" id="GO:0098552">
    <property type="term" value="C:side of membrane"/>
    <property type="evidence" value="ECO:0007669"/>
    <property type="project" value="UniProtKB-KW"/>
</dbReference>
<dbReference type="GO" id="GO:0009506">
    <property type="term" value="C:plasmodesma"/>
    <property type="evidence" value="ECO:0007669"/>
    <property type="project" value="UniProtKB-ARBA"/>
</dbReference>
<keyword evidence="6" id="KW-1185">Reference proteome</keyword>
<organism evidence="5 6">
    <name type="scientific">Tripterygium wilfordii</name>
    <name type="common">Thunder God vine</name>
    <dbReference type="NCBI Taxonomy" id="458696"/>
    <lineage>
        <taxon>Eukaryota</taxon>
        <taxon>Viridiplantae</taxon>
        <taxon>Streptophyta</taxon>
        <taxon>Embryophyta</taxon>
        <taxon>Tracheophyta</taxon>
        <taxon>Spermatophyta</taxon>
        <taxon>Magnoliopsida</taxon>
        <taxon>eudicotyledons</taxon>
        <taxon>Gunneridae</taxon>
        <taxon>Pentapetalae</taxon>
        <taxon>rosids</taxon>
        <taxon>fabids</taxon>
        <taxon>Celastrales</taxon>
        <taxon>Celastraceae</taxon>
        <taxon>Tripterygium</taxon>
    </lineage>
</organism>
<comment type="caution">
    <text evidence="5">The sequence shown here is derived from an EMBL/GenBank/DDBJ whole genome shotgun (WGS) entry which is preliminary data.</text>
</comment>
<keyword evidence="2" id="KW-0449">Lipoprotein</keyword>
<keyword evidence="2" id="KW-0325">Glycoprotein</keyword>
<keyword evidence="2" id="KW-0336">GPI-anchor</keyword>
<evidence type="ECO:0000256" key="2">
    <source>
        <dbReference type="ARBA" id="ARBA00022622"/>
    </source>
</evidence>
<dbReference type="InParanoid" id="A0A7J7CQF1"/>
<dbReference type="Gene3D" id="1.20.58.1040">
    <property type="match status" value="2"/>
</dbReference>
<keyword evidence="3" id="KW-0732">Signal</keyword>
<dbReference type="Proteomes" id="UP000593562">
    <property type="component" value="Unassembled WGS sequence"/>
</dbReference>
<dbReference type="SMART" id="SM00768">
    <property type="entry name" value="X8"/>
    <property type="match status" value="2"/>
</dbReference>
<gene>
    <name evidence="5" type="ORF">HS088_TW14G00450</name>
</gene>
<evidence type="ECO:0000256" key="1">
    <source>
        <dbReference type="ARBA" id="ARBA00004609"/>
    </source>
</evidence>
<feature type="domain" description="X8" evidence="4">
    <location>
        <begin position="5"/>
        <end position="88"/>
    </location>
</feature>
<dbReference type="PANTHER" id="PTHR31044">
    <property type="entry name" value="BETA-1,3 GLUCANASE"/>
    <property type="match status" value="1"/>
</dbReference>
<protein>
    <recommendedName>
        <fullName evidence="4">X8 domain-containing protein</fullName>
    </recommendedName>
</protein>
<accession>A0A7J7CQF1</accession>
<keyword evidence="2" id="KW-0472">Membrane</keyword>
<dbReference type="AlphaFoldDB" id="A0A7J7CQF1"/>
<evidence type="ECO:0000313" key="5">
    <source>
        <dbReference type="EMBL" id="KAF5736310.1"/>
    </source>
</evidence>
<sequence>MLQKTWCIANPSTTNHELIANLDYACGHVNCSQIQQGSLCFYPDSHMHHASFAMNLYYQAMGRHKSHCNFTNSGLVSSTDPSTSSCTYESGGALADNETRGTWCVPKPTTSDAMLQEIINFACNHVDCSPIHDVSGPCFNPTTRINHASFAMNLYYQGTGRRESSCDFSQTGLIVTDDPSYGDCKYEYHE</sequence>
<evidence type="ECO:0000256" key="3">
    <source>
        <dbReference type="ARBA" id="ARBA00022729"/>
    </source>
</evidence>
<dbReference type="InterPro" id="IPR044788">
    <property type="entry name" value="X8_dom_prot"/>
</dbReference>
<dbReference type="InterPro" id="IPR012946">
    <property type="entry name" value="X8"/>
</dbReference>
<name>A0A7J7CQF1_TRIWF</name>
<reference evidence="5 6" key="1">
    <citation type="journal article" date="2020" name="Nat. Commun.">
        <title>Genome of Tripterygium wilfordii and identification of cytochrome P450 involved in triptolide biosynthesis.</title>
        <authorList>
            <person name="Tu L."/>
            <person name="Su P."/>
            <person name="Zhang Z."/>
            <person name="Gao L."/>
            <person name="Wang J."/>
            <person name="Hu T."/>
            <person name="Zhou J."/>
            <person name="Zhang Y."/>
            <person name="Zhao Y."/>
            <person name="Liu Y."/>
            <person name="Song Y."/>
            <person name="Tong Y."/>
            <person name="Lu Y."/>
            <person name="Yang J."/>
            <person name="Xu C."/>
            <person name="Jia M."/>
            <person name="Peters R.J."/>
            <person name="Huang L."/>
            <person name="Gao W."/>
        </authorList>
    </citation>
    <scope>NUCLEOTIDE SEQUENCE [LARGE SCALE GENOMIC DNA]</scope>
    <source>
        <strain evidence="6">cv. XIE 37</strain>
        <tissue evidence="5">Leaf</tissue>
    </source>
</reference>